<feature type="region of interest" description="Disordered" evidence="6">
    <location>
        <begin position="422"/>
        <end position="459"/>
    </location>
</feature>
<dbReference type="SUPFAM" id="SSF111342">
    <property type="entry name" value="CbiD-like"/>
    <property type="match status" value="1"/>
</dbReference>
<evidence type="ECO:0000256" key="4">
    <source>
        <dbReference type="ARBA" id="ARBA00022691"/>
    </source>
</evidence>
<name>A0A426FSD1_9BURK</name>
<dbReference type="Proteomes" id="UP000270261">
    <property type="component" value="Unassembled WGS sequence"/>
</dbReference>
<comment type="pathway">
    <text evidence="5">Cofactor biosynthesis; adenosylcobalamin biosynthesis; cob(II)yrinate a,c-diamide from sirohydrochlorin (anaerobic route): step 6/10.</text>
</comment>
<comment type="catalytic activity">
    <reaction evidence="5">
        <text>Co-precorrin-5B + S-adenosyl-L-methionine = Co-precorrin-6A + S-adenosyl-L-homocysteine</text>
        <dbReference type="Rhea" id="RHEA:26285"/>
        <dbReference type="ChEBI" id="CHEBI:57856"/>
        <dbReference type="ChEBI" id="CHEBI:59789"/>
        <dbReference type="ChEBI" id="CHEBI:60063"/>
        <dbReference type="ChEBI" id="CHEBI:60064"/>
        <dbReference type="EC" id="2.1.1.195"/>
    </reaction>
</comment>
<dbReference type="NCBIfam" id="TIGR00312">
    <property type="entry name" value="cbiD"/>
    <property type="match status" value="1"/>
</dbReference>
<keyword evidence="3 5" id="KW-0808">Transferase</keyword>
<dbReference type="Gene3D" id="3.30.2110.10">
    <property type="entry name" value="CbiD-like"/>
    <property type="match status" value="1"/>
</dbReference>
<feature type="region of interest" description="Disordered" evidence="6">
    <location>
        <begin position="20"/>
        <end position="59"/>
    </location>
</feature>
<organism evidence="7 8">
    <name type="scientific">Lautropia dentalis</name>
    <dbReference type="NCBI Taxonomy" id="2490857"/>
    <lineage>
        <taxon>Bacteria</taxon>
        <taxon>Pseudomonadati</taxon>
        <taxon>Pseudomonadota</taxon>
        <taxon>Betaproteobacteria</taxon>
        <taxon>Burkholderiales</taxon>
        <taxon>Burkholderiaceae</taxon>
        <taxon>Lautropia</taxon>
    </lineage>
</organism>
<dbReference type="Pfam" id="PF01888">
    <property type="entry name" value="CbiD"/>
    <property type="match status" value="1"/>
</dbReference>
<evidence type="ECO:0000256" key="3">
    <source>
        <dbReference type="ARBA" id="ARBA00022679"/>
    </source>
</evidence>
<dbReference type="PANTHER" id="PTHR35863">
    <property type="entry name" value="COBALT-PRECORRIN-5B C(1)-METHYLTRANSFERASE"/>
    <property type="match status" value="1"/>
</dbReference>
<dbReference type="EMBL" id="RRUE01000001">
    <property type="protein sequence ID" value="RRN45571.1"/>
    <property type="molecule type" value="Genomic_DNA"/>
</dbReference>
<gene>
    <name evidence="5" type="primary">cbiD</name>
    <name evidence="7" type="ORF">EHV23_05175</name>
</gene>
<dbReference type="NCBIfam" id="NF000849">
    <property type="entry name" value="PRK00075.1-1"/>
    <property type="match status" value="1"/>
</dbReference>
<proteinExistence type="inferred from homology"/>
<dbReference type="EC" id="2.1.1.195" evidence="5"/>
<evidence type="ECO:0000256" key="6">
    <source>
        <dbReference type="SAM" id="MobiDB-lite"/>
    </source>
</evidence>
<evidence type="ECO:0000313" key="8">
    <source>
        <dbReference type="Proteomes" id="UP000270261"/>
    </source>
</evidence>
<dbReference type="PANTHER" id="PTHR35863:SF1">
    <property type="entry name" value="COBALT-PRECORRIN-5B C(1)-METHYLTRANSFERASE"/>
    <property type="match status" value="1"/>
</dbReference>
<dbReference type="OrthoDB" id="6439987at2"/>
<dbReference type="InterPro" id="IPR036074">
    <property type="entry name" value="CbiD_sf"/>
</dbReference>
<dbReference type="RefSeq" id="WP_125095000.1">
    <property type="nucleotide sequence ID" value="NZ_RRUE01000001.1"/>
</dbReference>
<evidence type="ECO:0000256" key="5">
    <source>
        <dbReference type="HAMAP-Rule" id="MF_00787"/>
    </source>
</evidence>
<evidence type="ECO:0000256" key="1">
    <source>
        <dbReference type="ARBA" id="ARBA00022573"/>
    </source>
</evidence>
<accession>A0A426FSD1</accession>
<reference evidence="7 8" key="1">
    <citation type="submission" date="2018-11" db="EMBL/GenBank/DDBJ databases">
        <title>Genome sequencing of Lautropia sp. KCOM 2505 (= ChDC F240).</title>
        <authorList>
            <person name="Kook J.-K."/>
            <person name="Park S.-N."/>
            <person name="Lim Y.K."/>
        </authorList>
    </citation>
    <scope>NUCLEOTIDE SEQUENCE [LARGE SCALE GENOMIC DNA]</scope>
    <source>
        <strain evidence="7 8">KCOM 2505</strain>
    </source>
</reference>
<keyword evidence="1 5" id="KW-0169">Cobalamin biosynthesis</keyword>
<dbReference type="InterPro" id="IPR002748">
    <property type="entry name" value="CbiD"/>
</dbReference>
<dbReference type="HAMAP" id="MF_00787">
    <property type="entry name" value="CbiD"/>
    <property type="match status" value="1"/>
</dbReference>
<dbReference type="GO" id="GO:0019251">
    <property type="term" value="P:anaerobic cobalamin biosynthetic process"/>
    <property type="evidence" value="ECO:0007669"/>
    <property type="project" value="UniProtKB-UniRule"/>
</dbReference>
<evidence type="ECO:0000256" key="2">
    <source>
        <dbReference type="ARBA" id="ARBA00022603"/>
    </source>
</evidence>
<sequence>MTDAGQGYIANPVQACADIPAAPPAGEGPSKAAPAESGAERAARVRASKPARGTRTGFSTGACSATAARACAIGLVTGQVPDTVESLLANGRRYTFTIHDGRVEGEGLNRTAHGYVQKFAGDDPDCTDGAHLTVDLRILPGRAGEVRYRAGPGVGTVTLPGLGLEVGGPAINPVPRRNIAENLHEVAGSLLAEHGLEVTISVPDGEVMARKTTNARLGILGGISILGTSGIVRPYSTSAWRASVVQGIQVAAITGNDIVVLTTGGRSEAFAMREVRRDRPELPPACFVQMGDFLRYALDEVVAQGIRLVVFGLMVGKLTKIAQGETITHANRSVVDTDVVAEVARRIGASEEDCAAIAAAKTARFGAELMVERGLGDIFHRTLAETAMATLQAPDRYGRAFQIRIMVCDGEGNMLADVWSAPAEDRPRPETAGRTGISHTHSADFDTDEDFPPVPSHPD</sequence>
<keyword evidence="2 5" id="KW-0489">Methyltransferase</keyword>
<comment type="function">
    <text evidence="5">Catalyzes the methylation of C-1 in cobalt-precorrin-5B to form cobalt-precorrin-6A.</text>
</comment>
<comment type="similarity">
    <text evidence="5">Belongs to the CbiD family.</text>
</comment>
<keyword evidence="8" id="KW-1185">Reference proteome</keyword>
<protein>
    <recommendedName>
        <fullName evidence="5">Cobalt-precorrin-5B C(1)-methyltransferase</fullName>
        <ecNumber evidence="5">2.1.1.195</ecNumber>
    </recommendedName>
    <alternativeName>
        <fullName evidence="5">Cobalt-precorrin-6A synthase</fullName>
    </alternativeName>
</protein>
<dbReference type="UniPathway" id="UPA00148">
    <property type="reaction ID" value="UER00227"/>
</dbReference>
<dbReference type="GO" id="GO:0032259">
    <property type="term" value="P:methylation"/>
    <property type="evidence" value="ECO:0007669"/>
    <property type="project" value="UniProtKB-KW"/>
</dbReference>
<keyword evidence="4 5" id="KW-0949">S-adenosyl-L-methionine</keyword>
<evidence type="ECO:0000313" key="7">
    <source>
        <dbReference type="EMBL" id="RRN45571.1"/>
    </source>
</evidence>
<dbReference type="AlphaFoldDB" id="A0A426FSD1"/>
<comment type="caution">
    <text evidence="7">The sequence shown here is derived from an EMBL/GenBank/DDBJ whole genome shotgun (WGS) entry which is preliminary data.</text>
</comment>
<dbReference type="GO" id="GO:0043780">
    <property type="term" value="F:cobalt-precorrin-5B C1-methyltransferase activity"/>
    <property type="evidence" value="ECO:0007669"/>
    <property type="project" value="RHEA"/>
</dbReference>